<proteinExistence type="predicted"/>
<protein>
    <submittedName>
        <fullName evidence="1">Mitochondrial glycine transporter</fullName>
    </submittedName>
</protein>
<reference evidence="1" key="1">
    <citation type="submission" date="2020-07" db="EMBL/GenBank/DDBJ databases">
        <title>Clarias magur genome sequencing, assembly and annotation.</title>
        <authorList>
            <person name="Kushwaha B."/>
            <person name="Kumar R."/>
            <person name="Das P."/>
            <person name="Joshi C.G."/>
            <person name="Kumar D."/>
            <person name="Nagpure N.S."/>
            <person name="Pandey M."/>
            <person name="Agarwal S."/>
            <person name="Srivastava S."/>
            <person name="Singh M."/>
            <person name="Sahoo L."/>
            <person name="Jayasankar P."/>
            <person name="Meher P.K."/>
            <person name="Koringa P.G."/>
            <person name="Iquebal M.A."/>
            <person name="Das S.P."/>
            <person name="Bit A."/>
            <person name="Patnaik S."/>
            <person name="Patel N."/>
            <person name="Shah T.M."/>
            <person name="Hinsu A."/>
            <person name="Jena J.K."/>
        </authorList>
    </citation>
    <scope>NUCLEOTIDE SEQUENCE</scope>
    <source>
        <strain evidence="1">CIFAMagur01</strain>
        <tissue evidence="1">Testis</tissue>
    </source>
</reference>
<comment type="caution">
    <text evidence="1">The sequence shown here is derived from an EMBL/GenBank/DDBJ whole genome shotgun (WGS) entry which is preliminary data.</text>
</comment>
<dbReference type="EMBL" id="QNUK01000324">
    <property type="protein sequence ID" value="KAF5895404.1"/>
    <property type="molecule type" value="Genomic_DNA"/>
</dbReference>
<dbReference type="AlphaFoldDB" id="A0A8J4UC28"/>
<gene>
    <name evidence="1" type="ORF">DAT39_014870</name>
</gene>
<sequence>MDLLAIKVMRNSCINRSDAQDHDSGGLARLKTMWDRSGGEDCPEELWEGSFPSV</sequence>
<organism evidence="1 2">
    <name type="scientific">Clarias magur</name>
    <name type="common">Asian catfish</name>
    <name type="synonym">Macropteronotus magur</name>
    <dbReference type="NCBI Taxonomy" id="1594786"/>
    <lineage>
        <taxon>Eukaryota</taxon>
        <taxon>Metazoa</taxon>
        <taxon>Chordata</taxon>
        <taxon>Craniata</taxon>
        <taxon>Vertebrata</taxon>
        <taxon>Euteleostomi</taxon>
        <taxon>Actinopterygii</taxon>
        <taxon>Neopterygii</taxon>
        <taxon>Teleostei</taxon>
        <taxon>Ostariophysi</taxon>
        <taxon>Siluriformes</taxon>
        <taxon>Clariidae</taxon>
        <taxon>Clarias</taxon>
    </lineage>
</organism>
<evidence type="ECO:0000313" key="1">
    <source>
        <dbReference type="EMBL" id="KAF5895404.1"/>
    </source>
</evidence>
<keyword evidence="2" id="KW-1185">Reference proteome</keyword>
<dbReference type="Proteomes" id="UP000727407">
    <property type="component" value="Unassembled WGS sequence"/>
</dbReference>
<accession>A0A8J4UC28</accession>
<name>A0A8J4UC28_CLAMG</name>
<evidence type="ECO:0000313" key="2">
    <source>
        <dbReference type="Proteomes" id="UP000727407"/>
    </source>
</evidence>